<name>A0AAE3FYL6_9EURY</name>
<dbReference type="AlphaFoldDB" id="A0AAE3FYL6"/>
<gene>
    <name evidence="3" type="primary">treF</name>
    <name evidence="3" type="ORF">AArcSt2_11675</name>
</gene>
<sequence>MTFGHPTETYPQLSGPLFEAVQRAGLFADSKRFVDSTPVVDEHEIAAAVSKLDDPSFDLAAFVDRAFEPPAEPGVEFTHSAETLDAHIDHLWVHLTRSSDKVQTTNRQSRIPLPNPYIVPGGRFSGIFYWDSYFTAEGLAASGNIDLVRSMCDNFAYLIDEFGHIPNGNRLYFLSRSQPPLFFKLVSILERVDGVAAVKPYLNALDKEYTFWMDGAETVTAADPASRRVVRLPNGTVCNRYFDDRADPRPESYKEDVELAKNVPVADRNQLYRDLRAACESGWDFSSRWLRDSDRLETIRTTELVPVDLNAIMYGFESTLARWHDAIGEASAAESYRDCAAQRKHAIERYCWDAERQFYFDYDFTAEATTEEWTLAGVVPLTFGVAADDRADAVKTQLEKKFFSAGGLVTTPTESGQQWDYPNGWAPLQWFAVEGLDQYGQTEFADRIATRWRTLTERVFDEQGKVVEKYDVVDATGEAGGGEYDLQDGFGWTNGVTRAFGVRESRNHTQPPQP</sequence>
<dbReference type="EMBL" id="JAKRVX010000004">
    <property type="protein sequence ID" value="MCL9817605.1"/>
    <property type="molecule type" value="Genomic_DNA"/>
</dbReference>
<dbReference type="GO" id="GO:0005993">
    <property type="term" value="P:trehalose catabolic process"/>
    <property type="evidence" value="ECO:0007669"/>
    <property type="project" value="TreeGrafter"/>
</dbReference>
<protein>
    <submittedName>
        <fullName evidence="3">Alpha,alpha-trehalase TreF</fullName>
    </submittedName>
</protein>
<keyword evidence="1" id="KW-0378">Hydrolase</keyword>
<evidence type="ECO:0000313" key="4">
    <source>
        <dbReference type="Proteomes" id="UP001203207"/>
    </source>
</evidence>
<evidence type="ECO:0000313" key="3">
    <source>
        <dbReference type="EMBL" id="MCL9817605.1"/>
    </source>
</evidence>
<dbReference type="SUPFAM" id="SSF48208">
    <property type="entry name" value="Six-hairpin glycosidases"/>
    <property type="match status" value="1"/>
</dbReference>
<dbReference type="InterPro" id="IPR012341">
    <property type="entry name" value="6hp_glycosidase-like_sf"/>
</dbReference>
<dbReference type="NCBIfam" id="NF009773">
    <property type="entry name" value="PRK13270.1"/>
    <property type="match status" value="1"/>
</dbReference>
<dbReference type="PRINTS" id="PR00744">
    <property type="entry name" value="GLHYDRLASE37"/>
</dbReference>
<evidence type="ECO:0000256" key="2">
    <source>
        <dbReference type="ARBA" id="ARBA00023295"/>
    </source>
</evidence>
<evidence type="ECO:0000256" key="1">
    <source>
        <dbReference type="ARBA" id="ARBA00022801"/>
    </source>
</evidence>
<proteinExistence type="predicted"/>
<dbReference type="GO" id="GO:0004555">
    <property type="term" value="F:alpha,alpha-trehalase activity"/>
    <property type="evidence" value="ECO:0007669"/>
    <property type="project" value="InterPro"/>
</dbReference>
<dbReference type="PANTHER" id="PTHR23403">
    <property type="entry name" value="TREHALASE"/>
    <property type="match status" value="1"/>
</dbReference>
<keyword evidence="2" id="KW-0326">Glycosidase</keyword>
<dbReference type="InterPro" id="IPR018232">
    <property type="entry name" value="Glyco_hydro_37_CS"/>
</dbReference>
<reference evidence="3" key="2">
    <citation type="submission" date="2022-02" db="EMBL/GenBank/DDBJ databases">
        <authorList>
            <person name="Elcheninov A.G."/>
            <person name="Sorokin D.Y."/>
            <person name="Kublanov I.V."/>
        </authorList>
    </citation>
    <scope>NUCLEOTIDE SEQUENCE</scope>
    <source>
        <strain evidence="3">AArc-St2</strain>
    </source>
</reference>
<dbReference type="PANTHER" id="PTHR23403:SF1">
    <property type="entry name" value="TREHALASE"/>
    <property type="match status" value="1"/>
</dbReference>
<keyword evidence="4" id="KW-1185">Reference proteome</keyword>
<dbReference type="InterPro" id="IPR001661">
    <property type="entry name" value="Glyco_hydro_37"/>
</dbReference>
<dbReference type="PROSITE" id="PS00928">
    <property type="entry name" value="TREHALASE_2"/>
    <property type="match status" value="1"/>
</dbReference>
<dbReference type="Proteomes" id="UP001203207">
    <property type="component" value="Unassembled WGS sequence"/>
</dbReference>
<reference evidence="3" key="1">
    <citation type="journal article" date="2022" name="Syst. Appl. Microbiol.">
        <title>Natronocalculus amylovorans gen. nov., sp. nov., and Natranaeroarchaeum aerophilus sp. nov., dominant culturable amylolytic natronoarchaea from hypersaline soda lakes in southwestern Siberia.</title>
        <authorList>
            <person name="Sorokin D.Y."/>
            <person name="Elcheninov A.G."/>
            <person name="Khizhniak T.V."/>
            <person name="Koenen M."/>
            <person name="Bale N.J."/>
            <person name="Damste J.S.S."/>
            <person name="Kublanov I.V."/>
        </authorList>
    </citation>
    <scope>NUCLEOTIDE SEQUENCE</scope>
    <source>
        <strain evidence="3">AArc-St2</strain>
    </source>
</reference>
<dbReference type="Pfam" id="PF01204">
    <property type="entry name" value="Trehalase"/>
    <property type="match status" value="1"/>
</dbReference>
<dbReference type="Gene3D" id="1.50.10.10">
    <property type="match status" value="1"/>
</dbReference>
<organism evidence="3 4">
    <name type="scientific">Natronocalculus amylovorans</name>
    <dbReference type="NCBI Taxonomy" id="2917812"/>
    <lineage>
        <taxon>Archaea</taxon>
        <taxon>Methanobacteriati</taxon>
        <taxon>Methanobacteriota</taxon>
        <taxon>Stenosarchaea group</taxon>
        <taxon>Halobacteria</taxon>
        <taxon>Halobacteriales</taxon>
        <taxon>Haloferacaceae</taxon>
        <taxon>Natronocalculus</taxon>
    </lineage>
</organism>
<dbReference type="RefSeq" id="WP_250584822.1">
    <property type="nucleotide sequence ID" value="NZ_JAKRVX010000004.1"/>
</dbReference>
<dbReference type="InterPro" id="IPR008928">
    <property type="entry name" value="6-hairpin_glycosidase_sf"/>
</dbReference>
<accession>A0AAE3FYL6</accession>
<comment type="caution">
    <text evidence="3">The sequence shown here is derived from an EMBL/GenBank/DDBJ whole genome shotgun (WGS) entry which is preliminary data.</text>
</comment>